<reference evidence="2" key="1">
    <citation type="journal article" date="2022" name="Mol. Ecol. Resour.">
        <title>The genomes of chicory, endive, great burdock and yacon provide insights into Asteraceae palaeo-polyploidization history and plant inulin production.</title>
        <authorList>
            <person name="Fan W."/>
            <person name="Wang S."/>
            <person name="Wang H."/>
            <person name="Wang A."/>
            <person name="Jiang F."/>
            <person name="Liu H."/>
            <person name="Zhao H."/>
            <person name="Xu D."/>
            <person name="Zhang Y."/>
        </authorList>
    </citation>
    <scope>NUCLEOTIDE SEQUENCE [LARGE SCALE GENOMIC DNA]</scope>
    <source>
        <strain evidence="2">cv. Niubang</strain>
    </source>
</reference>
<sequence length="364" mass="41986">MSKNVDIFSSPRQHSLFPMTIQCPNISKEDYNLFYQHERRLFTLLLVFLQGEIVQSILVLSFLIWLEREGYTSKNRVQTMVDSLSLSTVALIVDEVVVCLKCIEKKGKRFLLQGSNMRYDISLLNNLLDRKRICLNEFHENRDWIFDEVSHIANDVYSKTLKVILHQIIRCGTPSAMVSPKEVIAGVGTEGSQYLVHIVPNPSYEVNNYLRFCPQLGFAIHQDWSLAMLDFRQHKDLCLNDPLILRDLEHEVPPDDRTIFLTFSKGYPISKSEVRDYFTRNFGDFIEAIYMHDVGSDEQSLYARVVVCLPSVVKTIVMRDGPNGKSKYNINGKHVWARKYVKKKPVKVLSTQPETTEVTTPPHP</sequence>
<proteinExistence type="predicted"/>
<protein>
    <submittedName>
        <fullName evidence="1">Uncharacterized protein</fullName>
    </submittedName>
</protein>
<accession>A0ACB9EG65</accession>
<evidence type="ECO:0000313" key="1">
    <source>
        <dbReference type="EMBL" id="KAI3758018.1"/>
    </source>
</evidence>
<name>A0ACB9EG65_ARCLA</name>
<dbReference type="EMBL" id="CM042048">
    <property type="protein sequence ID" value="KAI3758018.1"/>
    <property type="molecule type" value="Genomic_DNA"/>
</dbReference>
<dbReference type="Proteomes" id="UP001055879">
    <property type="component" value="Linkage Group LG02"/>
</dbReference>
<comment type="caution">
    <text evidence="1">The sequence shown here is derived from an EMBL/GenBank/DDBJ whole genome shotgun (WGS) entry which is preliminary data.</text>
</comment>
<evidence type="ECO:0000313" key="2">
    <source>
        <dbReference type="Proteomes" id="UP001055879"/>
    </source>
</evidence>
<keyword evidence="2" id="KW-1185">Reference proteome</keyword>
<reference evidence="1 2" key="2">
    <citation type="journal article" date="2022" name="Mol. Ecol. Resour.">
        <title>The genomes of chicory, endive, great burdock and yacon provide insights into Asteraceae paleo-polyploidization history and plant inulin production.</title>
        <authorList>
            <person name="Fan W."/>
            <person name="Wang S."/>
            <person name="Wang H."/>
            <person name="Wang A."/>
            <person name="Jiang F."/>
            <person name="Liu H."/>
            <person name="Zhao H."/>
            <person name="Xu D."/>
            <person name="Zhang Y."/>
        </authorList>
    </citation>
    <scope>NUCLEOTIDE SEQUENCE [LARGE SCALE GENOMIC DNA]</scope>
    <source>
        <strain evidence="2">cv. Niubang</strain>
    </source>
</reference>
<organism evidence="1 2">
    <name type="scientific">Arctium lappa</name>
    <name type="common">Greater burdock</name>
    <name type="synonym">Lappa major</name>
    <dbReference type="NCBI Taxonomy" id="4217"/>
    <lineage>
        <taxon>Eukaryota</taxon>
        <taxon>Viridiplantae</taxon>
        <taxon>Streptophyta</taxon>
        <taxon>Embryophyta</taxon>
        <taxon>Tracheophyta</taxon>
        <taxon>Spermatophyta</taxon>
        <taxon>Magnoliopsida</taxon>
        <taxon>eudicotyledons</taxon>
        <taxon>Gunneridae</taxon>
        <taxon>Pentapetalae</taxon>
        <taxon>asterids</taxon>
        <taxon>campanulids</taxon>
        <taxon>Asterales</taxon>
        <taxon>Asteraceae</taxon>
        <taxon>Carduoideae</taxon>
        <taxon>Cardueae</taxon>
        <taxon>Arctiinae</taxon>
        <taxon>Arctium</taxon>
    </lineage>
</organism>
<gene>
    <name evidence="1" type="ORF">L6452_05564</name>
</gene>